<dbReference type="PANTHER" id="PTHR12317">
    <property type="entry name" value="DIACYLGLYCEROL O-ACYLTRANSFERASE"/>
    <property type="match status" value="1"/>
</dbReference>
<proteinExistence type="inferred from homology"/>
<evidence type="ECO:0000256" key="4">
    <source>
        <dbReference type="ARBA" id="ARBA00005420"/>
    </source>
</evidence>
<dbReference type="EMBL" id="JAAAJA010000336">
    <property type="protein sequence ID" value="KAG0255697.1"/>
    <property type="molecule type" value="Genomic_DNA"/>
</dbReference>
<evidence type="ECO:0000256" key="9">
    <source>
        <dbReference type="ARBA" id="ARBA00022798"/>
    </source>
</evidence>
<evidence type="ECO:0000313" key="17">
    <source>
        <dbReference type="Proteomes" id="UP000726737"/>
    </source>
</evidence>
<evidence type="ECO:0000256" key="15">
    <source>
        <dbReference type="ARBA" id="ARBA00048109"/>
    </source>
</evidence>
<dbReference type="AlphaFoldDB" id="A0A9P6U1K8"/>
<keyword evidence="9" id="KW-0319">Glycerol metabolism</keyword>
<name>A0A9P6U1K8_9FUNG</name>
<evidence type="ECO:0000256" key="8">
    <source>
        <dbReference type="ARBA" id="ARBA00022692"/>
    </source>
</evidence>
<keyword evidence="7" id="KW-0808">Transferase</keyword>
<evidence type="ECO:0000256" key="1">
    <source>
        <dbReference type="ARBA" id="ARBA00004477"/>
    </source>
</evidence>
<evidence type="ECO:0000256" key="2">
    <source>
        <dbReference type="ARBA" id="ARBA00004771"/>
    </source>
</evidence>
<accession>A0A9P6U1K8</accession>
<dbReference type="GO" id="GO:0006071">
    <property type="term" value="P:glycerol metabolic process"/>
    <property type="evidence" value="ECO:0007669"/>
    <property type="project" value="UniProtKB-KW"/>
</dbReference>
<dbReference type="EC" id="2.3.1.20" evidence="5"/>
<evidence type="ECO:0000256" key="7">
    <source>
        <dbReference type="ARBA" id="ARBA00022679"/>
    </source>
</evidence>
<keyword evidence="17" id="KW-1185">Reference proteome</keyword>
<evidence type="ECO:0000256" key="13">
    <source>
        <dbReference type="ARBA" id="ARBA00023136"/>
    </source>
</evidence>
<evidence type="ECO:0000256" key="11">
    <source>
        <dbReference type="ARBA" id="ARBA00022989"/>
    </source>
</evidence>
<keyword evidence="10" id="KW-0256">Endoplasmic reticulum</keyword>
<comment type="catalytic activity">
    <reaction evidence="15">
        <text>an acyl-CoA + a 1,2-diacyl-sn-glycerol = a triacyl-sn-glycerol + CoA</text>
        <dbReference type="Rhea" id="RHEA:10868"/>
        <dbReference type="ChEBI" id="CHEBI:17815"/>
        <dbReference type="ChEBI" id="CHEBI:57287"/>
        <dbReference type="ChEBI" id="CHEBI:58342"/>
        <dbReference type="ChEBI" id="CHEBI:64615"/>
        <dbReference type="EC" id="2.3.1.20"/>
    </reaction>
</comment>
<comment type="pathway">
    <text evidence="3">Lipid metabolism.</text>
</comment>
<evidence type="ECO:0000256" key="14">
    <source>
        <dbReference type="ARBA" id="ARBA00023315"/>
    </source>
</evidence>
<keyword evidence="8" id="KW-0812">Transmembrane</keyword>
<comment type="similarity">
    <text evidence="4">Belongs to the diacylglycerol acyltransferase family.</text>
</comment>
<dbReference type="GO" id="GO:0019432">
    <property type="term" value="P:triglyceride biosynthetic process"/>
    <property type="evidence" value="ECO:0007669"/>
    <property type="project" value="TreeGrafter"/>
</dbReference>
<dbReference type="GO" id="GO:0005789">
    <property type="term" value="C:endoplasmic reticulum membrane"/>
    <property type="evidence" value="ECO:0007669"/>
    <property type="project" value="UniProtKB-SubCell"/>
</dbReference>
<keyword evidence="12" id="KW-0443">Lipid metabolism</keyword>
<keyword evidence="11" id="KW-1133">Transmembrane helix</keyword>
<organism evidence="16 17">
    <name type="scientific">Mortierella polycephala</name>
    <dbReference type="NCBI Taxonomy" id="41804"/>
    <lineage>
        <taxon>Eukaryota</taxon>
        <taxon>Fungi</taxon>
        <taxon>Fungi incertae sedis</taxon>
        <taxon>Mucoromycota</taxon>
        <taxon>Mortierellomycotina</taxon>
        <taxon>Mortierellomycetes</taxon>
        <taxon>Mortierellales</taxon>
        <taxon>Mortierellaceae</taxon>
        <taxon>Mortierella</taxon>
    </lineage>
</organism>
<keyword evidence="14" id="KW-0012">Acyltransferase</keyword>
<reference evidence="16" key="1">
    <citation type="journal article" date="2020" name="Fungal Divers.">
        <title>Resolving the Mortierellaceae phylogeny through synthesis of multi-gene phylogenetics and phylogenomics.</title>
        <authorList>
            <person name="Vandepol N."/>
            <person name="Liber J."/>
            <person name="Desiro A."/>
            <person name="Na H."/>
            <person name="Kennedy M."/>
            <person name="Barry K."/>
            <person name="Grigoriev I.V."/>
            <person name="Miller A.N."/>
            <person name="O'Donnell K."/>
            <person name="Stajich J.E."/>
            <person name="Bonito G."/>
        </authorList>
    </citation>
    <scope>NUCLEOTIDE SEQUENCE</scope>
    <source>
        <strain evidence="16">KOD948</strain>
    </source>
</reference>
<comment type="caution">
    <text evidence="16">The sequence shown here is derived from an EMBL/GenBank/DDBJ whole genome shotgun (WGS) entry which is preliminary data.</text>
</comment>
<dbReference type="PANTHER" id="PTHR12317:SF0">
    <property type="entry name" value="ACYLTRANSFERASE"/>
    <property type="match status" value="1"/>
</dbReference>
<comment type="pathway">
    <text evidence="2">Glycerolipid metabolism; triacylglycerol biosynthesis.</text>
</comment>
<comment type="subcellular location">
    <subcellularLocation>
        <location evidence="1">Endoplasmic reticulum membrane</location>
        <topology evidence="1">Multi-pass membrane protein</topology>
    </subcellularLocation>
</comment>
<evidence type="ECO:0000256" key="3">
    <source>
        <dbReference type="ARBA" id="ARBA00005189"/>
    </source>
</evidence>
<protein>
    <recommendedName>
        <fullName evidence="5">diacylglycerol O-acyltransferase</fullName>
        <ecNumber evidence="5">2.3.1.20</ecNumber>
    </recommendedName>
</protein>
<dbReference type="Proteomes" id="UP000726737">
    <property type="component" value="Unassembled WGS sequence"/>
</dbReference>
<sequence length="129" mass="15108">MLLLNNCFNRASLVPTLAFGENELYEVYSAKQSSRTYKLQQLAKRLFGFTLPMFNGRGVFNYEFGLLPRRKPVYIVIGTPIHVEKVEGSPTIEQLQELQRKYIDEVLEIWDRYKDKYAAGRTQELRIVE</sequence>
<evidence type="ECO:0000256" key="10">
    <source>
        <dbReference type="ARBA" id="ARBA00022824"/>
    </source>
</evidence>
<dbReference type="Pfam" id="PF03982">
    <property type="entry name" value="DAGAT"/>
    <property type="match status" value="1"/>
</dbReference>
<dbReference type="InterPro" id="IPR007130">
    <property type="entry name" value="DAGAT"/>
</dbReference>
<keyword evidence="13" id="KW-0472">Membrane</keyword>
<keyword evidence="6" id="KW-0444">Lipid biosynthesis</keyword>
<dbReference type="GO" id="GO:0004144">
    <property type="term" value="F:diacylglycerol O-acyltransferase activity"/>
    <property type="evidence" value="ECO:0007669"/>
    <property type="project" value="UniProtKB-EC"/>
</dbReference>
<dbReference type="OrthoDB" id="2424886at2759"/>
<evidence type="ECO:0000313" key="16">
    <source>
        <dbReference type="EMBL" id="KAG0255697.1"/>
    </source>
</evidence>
<evidence type="ECO:0000256" key="6">
    <source>
        <dbReference type="ARBA" id="ARBA00022516"/>
    </source>
</evidence>
<gene>
    <name evidence="16" type="primary">DGA1_2</name>
    <name evidence="16" type="ORF">BG011_004963</name>
</gene>
<evidence type="ECO:0000256" key="5">
    <source>
        <dbReference type="ARBA" id="ARBA00013244"/>
    </source>
</evidence>
<evidence type="ECO:0000256" key="12">
    <source>
        <dbReference type="ARBA" id="ARBA00023098"/>
    </source>
</evidence>